<proteinExistence type="predicted"/>
<comment type="caution">
    <text evidence="1">The sequence shown here is derived from an EMBL/GenBank/DDBJ whole genome shotgun (WGS) entry which is preliminary data.</text>
</comment>
<evidence type="ECO:0000313" key="1">
    <source>
        <dbReference type="EMBL" id="KFC19013.1"/>
    </source>
</evidence>
<dbReference type="STRING" id="421072.SAMN04488097_3502"/>
<name>A0A085B968_9FLAO</name>
<reference evidence="1 2" key="1">
    <citation type="submission" date="2014-07" db="EMBL/GenBank/DDBJ databases">
        <title>Epilithonimonas lactis LMG 22401 Genome.</title>
        <authorList>
            <person name="Pipes S.E."/>
            <person name="Stropko S.J."/>
        </authorList>
    </citation>
    <scope>NUCLEOTIDE SEQUENCE [LARGE SCALE GENOMIC DNA]</scope>
    <source>
        <strain evidence="1 2">LMG 24401</strain>
    </source>
</reference>
<dbReference type="Gene3D" id="2.60.40.1930">
    <property type="match status" value="1"/>
</dbReference>
<dbReference type="AlphaFoldDB" id="A0A085B968"/>
<keyword evidence="2" id="KW-1185">Reference proteome</keyword>
<accession>A0A085B968</accession>
<sequence>MKGIFTAIIVIFNFLIMDAQSKLDNAITNLEENYSQEKVYILFDKDQYVAGDQILFQSFVFDGYNLSSISKTLYVELYDQSKNLIDKRTILINNGKASGLFELSKTLTEDVYFVRAYTNWMANFDNEWNFIKPIPIYNSTSKKKLVPSVTSKWSVVVFPEGGTFIDKTSTKIAVRINHQGKPAKKWSGYLIDSELPDNKIISFQSLDENIAIFQMTPQFGKTYKVVVEDGEGNSQISTLPTVTDKGINLKITSDKSSIKYTINAVKLENSVQNYNVVGTINNQLAYKAKIKSTNSQVASVIPTKEIKQNGILQISIFDDRDHLVAQRLCFLNHSDLTGNTIAIQNSNFNNQPRTLNSFDINENPNSGNYTVLVKDVTDIDSSQDDILSNLFLTQDLKNQIKNPAQYFTKTANTDALDALLISEKWKRFDWTKLLAGQKPLIKYNLTDNEFISYTARLALNSRPLPDTLLNLVFKTDDGEPLLSQLTTDKNGDILISNLNFDDSYFVNYFLNSNDKQQTNLTLKLKPVIDSNSTKLNFPRSGYELIEASNDNSLPPAVEKAFANAQVRQKIVQDETQIEEVKIVKKKSDAIKKLNDELTSGMFSSMNATIFDFVNDNQDAFASLNILEWLQGRVAGLSIMMVEPGKYMPVIRGVEAGVFLDEMNVGLDAVQTLSINSIAMVKIIKGSRLIGNSILIYTRTANLKTPTSKASNSTNKVEIKAYDKIIAGKMIDYSQEKYRSSVSDWRQVLYWNPEFTNSTVNFYNNDNAKNRELTIIGFDKENKLLYYNQTVE</sequence>
<dbReference type="EMBL" id="JPLY01000005">
    <property type="protein sequence ID" value="KFC19013.1"/>
    <property type="molecule type" value="Genomic_DNA"/>
</dbReference>
<dbReference type="eggNOG" id="COG2373">
    <property type="taxonomic scope" value="Bacteria"/>
</dbReference>
<protein>
    <submittedName>
        <fullName evidence="1">Uncharacterized protein</fullName>
    </submittedName>
</protein>
<gene>
    <name evidence="1" type="ORF">IO89_15955</name>
</gene>
<dbReference type="RefSeq" id="WP_034978352.1">
    <property type="nucleotide sequence ID" value="NZ_FOFI01000005.1"/>
</dbReference>
<dbReference type="OrthoDB" id="679547at2"/>
<evidence type="ECO:0000313" key="2">
    <source>
        <dbReference type="Proteomes" id="UP000028623"/>
    </source>
</evidence>
<organism evidence="1 2">
    <name type="scientific">Epilithonimonas lactis</name>
    <dbReference type="NCBI Taxonomy" id="421072"/>
    <lineage>
        <taxon>Bacteria</taxon>
        <taxon>Pseudomonadati</taxon>
        <taxon>Bacteroidota</taxon>
        <taxon>Flavobacteriia</taxon>
        <taxon>Flavobacteriales</taxon>
        <taxon>Weeksellaceae</taxon>
        <taxon>Chryseobacterium group</taxon>
        <taxon>Epilithonimonas</taxon>
    </lineage>
</organism>
<dbReference type="Proteomes" id="UP000028623">
    <property type="component" value="Unassembled WGS sequence"/>
</dbReference>